<evidence type="ECO:0000259" key="10">
    <source>
        <dbReference type="PROSITE" id="PS50963"/>
    </source>
</evidence>
<dbReference type="Pfam" id="PF02469">
    <property type="entry name" value="Fasciclin"/>
    <property type="match status" value="1"/>
</dbReference>
<dbReference type="FunFam" id="2.30.180.10:FF:000020">
    <property type="entry name" value="Stabilin 2"/>
    <property type="match status" value="1"/>
</dbReference>
<sequence>MAKYHLCSAGWLESGRVAYPTAYASQNCGSGVVGIVDYGPRNNKSEMWDVFCYRMKDVNCTCKVGYVGDGFSCSGNLLQVLMSFPSLTNFLMGVLAYSNSSARGRAFLKHLTDLSIRSTLFVPQNSGLGDNETLSGRDIEHHFANVSIFYYSDLVNGTILRTRLGSQLLITSSQDQGQLETRFVDGRAILQWDIFASNGIIHVISRPLKAPPAPVTAVHTGLGTGIFFAITLVIGAVALAAYSYFRLHRRTTGFQRFESEEDIDVTALGKRQPENISNPMYESATSAPPEPSYDPFTVSEEQQLESGDPLGVQ</sequence>
<dbReference type="Proteomes" id="UP000593571">
    <property type="component" value="Unassembled WGS sequence"/>
</dbReference>
<dbReference type="GO" id="GO:0005540">
    <property type="term" value="F:hyaluronic acid binding"/>
    <property type="evidence" value="ECO:0007669"/>
    <property type="project" value="InterPro"/>
</dbReference>
<dbReference type="GO" id="GO:0016020">
    <property type="term" value="C:membrane"/>
    <property type="evidence" value="ECO:0007669"/>
    <property type="project" value="UniProtKB-SubCell"/>
</dbReference>
<dbReference type="InterPro" id="IPR036378">
    <property type="entry name" value="FAS1_dom_sf"/>
</dbReference>
<evidence type="ECO:0000259" key="9">
    <source>
        <dbReference type="PROSITE" id="PS50213"/>
    </source>
</evidence>
<dbReference type="Gene3D" id="2.30.180.10">
    <property type="entry name" value="FAS1 domain"/>
    <property type="match status" value="1"/>
</dbReference>
<evidence type="ECO:0000256" key="6">
    <source>
        <dbReference type="PROSITE-ProRule" id="PRU00323"/>
    </source>
</evidence>
<keyword evidence="12" id="KW-1185">Reference proteome</keyword>
<dbReference type="Pfam" id="PF00193">
    <property type="entry name" value="Xlink"/>
    <property type="match status" value="1"/>
</dbReference>
<feature type="domain" description="Link" evidence="10">
    <location>
        <begin position="1"/>
        <end position="54"/>
    </location>
</feature>
<evidence type="ECO:0000256" key="5">
    <source>
        <dbReference type="ARBA" id="ARBA00023292"/>
    </source>
</evidence>
<organism evidence="11 12">
    <name type="scientific">Rousettus aegyptiacus</name>
    <name type="common">Egyptian fruit bat</name>
    <name type="synonym">Pteropus aegyptiacus</name>
    <dbReference type="NCBI Taxonomy" id="9407"/>
    <lineage>
        <taxon>Eukaryota</taxon>
        <taxon>Metazoa</taxon>
        <taxon>Chordata</taxon>
        <taxon>Craniata</taxon>
        <taxon>Vertebrata</taxon>
        <taxon>Euteleostomi</taxon>
        <taxon>Mammalia</taxon>
        <taxon>Eutheria</taxon>
        <taxon>Laurasiatheria</taxon>
        <taxon>Chiroptera</taxon>
        <taxon>Yinpterochiroptera</taxon>
        <taxon>Pteropodoidea</taxon>
        <taxon>Pteropodidae</taxon>
        <taxon>Rousettinae</taxon>
        <taxon>Rousettus</taxon>
    </lineage>
</organism>
<keyword evidence="3 6" id="KW-1015">Disulfide bond</keyword>
<name>A0A7J8JNE8_ROUAE</name>
<gene>
    <name evidence="11" type="ORF">HJG63_018557</name>
</gene>
<dbReference type="PROSITE" id="PS50213">
    <property type="entry name" value="FAS1"/>
    <property type="match status" value="1"/>
</dbReference>
<dbReference type="InterPro" id="IPR016186">
    <property type="entry name" value="C-type_lectin-like/link_sf"/>
</dbReference>
<evidence type="ECO:0000256" key="8">
    <source>
        <dbReference type="SAM" id="Phobius"/>
    </source>
</evidence>
<evidence type="ECO:0000256" key="2">
    <source>
        <dbReference type="ARBA" id="ARBA00023136"/>
    </source>
</evidence>
<evidence type="ECO:0000256" key="4">
    <source>
        <dbReference type="ARBA" id="ARBA00023180"/>
    </source>
</evidence>
<keyword evidence="8" id="KW-1133">Transmembrane helix</keyword>
<dbReference type="InterPro" id="IPR000538">
    <property type="entry name" value="Link_dom"/>
</dbReference>
<feature type="compositionally biased region" description="Polar residues" evidence="7">
    <location>
        <begin position="274"/>
        <end position="286"/>
    </location>
</feature>
<comment type="subcellular location">
    <subcellularLocation>
        <location evidence="1">Membrane</location>
    </subcellularLocation>
</comment>
<dbReference type="SUPFAM" id="SSF82153">
    <property type="entry name" value="FAS1 domain"/>
    <property type="match status" value="1"/>
</dbReference>
<keyword evidence="2 8" id="KW-0472">Membrane</keyword>
<dbReference type="Gene3D" id="3.10.100.10">
    <property type="entry name" value="Mannose-Binding Protein A, subunit A"/>
    <property type="match status" value="1"/>
</dbReference>
<dbReference type="SMART" id="SM00445">
    <property type="entry name" value="LINK"/>
    <property type="match status" value="1"/>
</dbReference>
<feature type="transmembrane region" description="Helical" evidence="8">
    <location>
        <begin position="222"/>
        <end position="245"/>
    </location>
</feature>
<comment type="caution">
    <text evidence="6">Lacks conserved residue(s) required for the propagation of feature annotation.</text>
</comment>
<dbReference type="GO" id="GO:0007155">
    <property type="term" value="P:cell adhesion"/>
    <property type="evidence" value="ECO:0007669"/>
    <property type="project" value="InterPro"/>
</dbReference>
<dbReference type="EMBL" id="JACASE010000002">
    <property type="protein sequence ID" value="KAF6497980.1"/>
    <property type="molecule type" value="Genomic_DNA"/>
</dbReference>
<dbReference type="GO" id="GO:0005041">
    <property type="term" value="F:low-density lipoprotein particle receptor activity"/>
    <property type="evidence" value="ECO:0007669"/>
    <property type="project" value="TreeGrafter"/>
</dbReference>
<reference evidence="11 12" key="1">
    <citation type="journal article" date="2020" name="Nature">
        <title>Six reference-quality genomes reveal evolution of bat adaptations.</title>
        <authorList>
            <person name="Jebb D."/>
            <person name="Huang Z."/>
            <person name="Pippel M."/>
            <person name="Hughes G.M."/>
            <person name="Lavrichenko K."/>
            <person name="Devanna P."/>
            <person name="Winkler S."/>
            <person name="Jermiin L.S."/>
            <person name="Skirmuntt E.C."/>
            <person name="Katzourakis A."/>
            <person name="Burkitt-Gray L."/>
            <person name="Ray D.A."/>
            <person name="Sullivan K.A.M."/>
            <person name="Roscito J.G."/>
            <person name="Kirilenko B.M."/>
            <person name="Davalos L.M."/>
            <person name="Corthals A.P."/>
            <person name="Power M.L."/>
            <person name="Jones G."/>
            <person name="Ransome R.D."/>
            <person name="Dechmann D.K.N."/>
            <person name="Locatelli A.G."/>
            <person name="Puechmaille S.J."/>
            <person name="Fedrigo O."/>
            <person name="Jarvis E.D."/>
            <person name="Hiller M."/>
            <person name="Vernes S.C."/>
            <person name="Myers E.W."/>
            <person name="Teeling E.C."/>
        </authorList>
    </citation>
    <scope>NUCLEOTIDE SEQUENCE [LARGE SCALE GENOMIC DNA]</scope>
    <source>
        <strain evidence="11">MRouAeg1</strain>
        <tissue evidence="11">Muscle</tissue>
    </source>
</reference>
<evidence type="ECO:0000313" key="12">
    <source>
        <dbReference type="Proteomes" id="UP000593571"/>
    </source>
</evidence>
<dbReference type="AlphaFoldDB" id="A0A7J8JNE8"/>
<dbReference type="InterPro" id="IPR016187">
    <property type="entry name" value="CTDL_fold"/>
</dbReference>
<accession>A0A7J8JNE8</accession>
<comment type="caution">
    <text evidence="11">The sequence shown here is derived from an EMBL/GenBank/DDBJ whole genome shotgun (WGS) entry which is preliminary data.</text>
</comment>
<keyword evidence="4" id="KW-0325">Glycoprotein</keyword>
<dbReference type="InterPro" id="IPR000782">
    <property type="entry name" value="FAS1_domain"/>
</dbReference>
<dbReference type="SMART" id="SM00554">
    <property type="entry name" value="FAS1"/>
    <property type="match status" value="1"/>
</dbReference>
<dbReference type="GO" id="GO:0030169">
    <property type="term" value="F:low-density lipoprotein particle binding"/>
    <property type="evidence" value="ECO:0007669"/>
    <property type="project" value="TreeGrafter"/>
</dbReference>
<evidence type="ECO:0000256" key="3">
    <source>
        <dbReference type="ARBA" id="ARBA00023157"/>
    </source>
</evidence>
<dbReference type="PROSITE" id="PS50963">
    <property type="entry name" value="LINK_2"/>
    <property type="match status" value="1"/>
</dbReference>
<evidence type="ECO:0000256" key="1">
    <source>
        <dbReference type="ARBA" id="ARBA00004370"/>
    </source>
</evidence>
<dbReference type="PANTHER" id="PTHR24038">
    <property type="entry name" value="STABILIN"/>
    <property type="match status" value="1"/>
</dbReference>
<evidence type="ECO:0000313" key="11">
    <source>
        <dbReference type="EMBL" id="KAF6497980.1"/>
    </source>
</evidence>
<feature type="region of interest" description="Disordered" evidence="7">
    <location>
        <begin position="265"/>
        <end position="313"/>
    </location>
</feature>
<dbReference type="SUPFAM" id="SSF56436">
    <property type="entry name" value="C-type lectin-like"/>
    <property type="match status" value="1"/>
</dbReference>
<protein>
    <submittedName>
        <fullName evidence="11">Stabilin 2</fullName>
    </submittedName>
</protein>
<proteinExistence type="predicted"/>
<keyword evidence="8" id="KW-0812">Transmembrane</keyword>
<feature type="disulfide bond" evidence="6">
    <location>
        <begin position="7"/>
        <end position="28"/>
    </location>
</feature>
<keyword evidence="5" id="KW-0424">Laminin EGF-like domain</keyword>
<dbReference type="PANTHER" id="PTHR24038:SF0">
    <property type="entry name" value="STABILIN-2"/>
    <property type="match status" value="1"/>
</dbReference>
<feature type="domain" description="FAS1" evidence="9">
    <location>
        <begin position="74"/>
        <end position="208"/>
    </location>
</feature>
<evidence type="ECO:0000256" key="7">
    <source>
        <dbReference type="SAM" id="MobiDB-lite"/>
    </source>
</evidence>